<keyword evidence="3 9" id="KW-0328">Glycosyltransferase</keyword>
<evidence type="ECO:0000256" key="1">
    <source>
        <dbReference type="ARBA" id="ARBA00004651"/>
    </source>
</evidence>
<evidence type="ECO:0000256" key="2">
    <source>
        <dbReference type="ARBA" id="ARBA00022475"/>
    </source>
</evidence>
<feature type="transmembrane region" description="Helical" evidence="8">
    <location>
        <begin position="86"/>
        <end position="108"/>
    </location>
</feature>
<dbReference type="PANTHER" id="PTHR33908">
    <property type="entry name" value="MANNOSYLTRANSFERASE YKCB-RELATED"/>
    <property type="match status" value="1"/>
</dbReference>
<evidence type="ECO:0000313" key="9">
    <source>
        <dbReference type="EMBL" id="NII42211.1"/>
    </source>
</evidence>
<evidence type="ECO:0000256" key="6">
    <source>
        <dbReference type="ARBA" id="ARBA00022989"/>
    </source>
</evidence>
<feature type="transmembrane region" description="Helical" evidence="8">
    <location>
        <begin position="307"/>
        <end position="326"/>
    </location>
</feature>
<comment type="caution">
    <text evidence="9">The sequence shown here is derived from an EMBL/GenBank/DDBJ whole genome shotgun (WGS) entry which is preliminary data.</text>
</comment>
<feature type="transmembrane region" description="Helical" evidence="8">
    <location>
        <begin position="333"/>
        <end position="351"/>
    </location>
</feature>
<keyword evidence="5 8" id="KW-0812">Transmembrane</keyword>
<protein>
    <submittedName>
        <fullName evidence="9">Mannosyltransferase</fullName>
        <ecNumber evidence="9">2.4.1.-</ecNumber>
    </submittedName>
</protein>
<evidence type="ECO:0000256" key="8">
    <source>
        <dbReference type="SAM" id="Phobius"/>
    </source>
</evidence>
<dbReference type="EMBL" id="JAAOYO010000004">
    <property type="protein sequence ID" value="NII42211.1"/>
    <property type="molecule type" value="Genomic_DNA"/>
</dbReference>
<feature type="transmembrane region" description="Helical" evidence="8">
    <location>
        <begin position="264"/>
        <end position="287"/>
    </location>
</feature>
<feature type="transmembrane region" description="Helical" evidence="8">
    <location>
        <begin position="357"/>
        <end position="375"/>
    </location>
</feature>
<organism evidence="9 10">
    <name type="scientific">Curtobacterium salicis</name>
    <dbReference type="NCBI Taxonomy" id="1779862"/>
    <lineage>
        <taxon>Bacteria</taxon>
        <taxon>Bacillati</taxon>
        <taxon>Actinomycetota</taxon>
        <taxon>Actinomycetes</taxon>
        <taxon>Micrococcales</taxon>
        <taxon>Microbacteriaceae</taxon>
        <taxon>Curtobacterium</taxon>
    </lineage>
</organism>
<evidence type="ECO:0000256" key="3">
    <source>
        <dbReference type="ARBA" id="ARBA00022676"/>
    </source>
</evidence>
<feature type="transmembrane region" description="Helical" evidence="8">
    <location>
        <begin position="140"/>
        <end position="157"/>
    </location>
</feature>
<accession>A0ABX0T9K4</accession>
<dbReference type="GO" id="GO:0016757">
    <property type="term" value="F:glycosyltransferase activity"/>
    <property type="evidence" value="ECO:0007669"/>
    <property type="project" value="UniProtKB-KW"/>
</dbReference>
<evidence type="ECO:0000313" key="10">
    <source>
        <dbReference type="Proteomes" id="UP001318300"/>
    </source>
</evidence>
<keyword evidence="6 8" id="KW-1133">Transmembrane helix</keyword>
<gene>
    <name evidence="9" type="ORF">E9228_002869</name>
</gene>
<keyword evidence="7 8" id="KW-0472">Membrane</keyword>
<evidence type="ECO:0000256" key="5">
    <source>
        <dbReference type="ARBA" id="ARBA00022692"/>
    </source>
</evidence>
<dbReference type="PANTHER" id="PTHR33908:SF3">
    <property type="entry name" value="UNDECAPRENYL PHOSPHATE-ALPHA-4-AMINO-4-DEOXY-L-ARABINOSE ARABINOSYL TRANSFERASE"/>
    <property type="match status" value="1"/>
</dbReference>
<name>A0ABX0T9K4_9MICO</name>
<evidence type="ECO:0000256" key="7">
    <source>
        <dbReference type="ARBA" id="ARBA00023136"/>
    </source>
</evidence>
<dbReference type="InterPro" id="IPR050297">
    <property type="entry name" value="LipidA_mod_glycosyltrf_83"/>
</dbReference>
<dbReference type="EC" id="2.4.1.-" evidence="9"/>
<feature type="transmembrane region" description="Helical" evidence="8">
    <location>
        <begin position="115"/>
        <end position="134"/>
    </location>
</feature>
<keyword evidence="10" id="KW-1185">Reference proteome</keyword>
<keyword evidence="2" id="KW-1003">Cell membrane</keyword>
<proteinExistence type="predicted"/>
<dbReference type="RefSeq" id="WP_166781194.1">
    <property type="nucleotide sequence ID" value="NZ_JAAOYO010000004.1"/>
</dbReference>
<feature type="transmembrane region" description="Helical" evidence="8">
    <location>
        <begin position="169"/>
        <end position="202"/>
    </location>
</feature>
<reference evidence="9 10" key="1">
    <citation type="submission" date="2020-03" db="EMBL/GenBank/DDBJ databases">
        <title>Above-ground endophytic microbial communities from plants in different locations in the United States.</title>
        <authorList>
            <person name="Frank C."/>
        </authorList>
    </citation>
    <scope>NUCLEOTIDE SEQUENCE [LARGE SCALE GENOMIC DNA]</scope>
    <source>
        <strain evidence="9 10">WW7</strain>
    </source>
</reference>
<evidence type="ECO:0000256" key="4">
    <source>
        <dbReference type="ARBA" id="ARBA00022679"/>
    </source>
</evidence>
<comment type="subcellular location">
    <subcellularLocation>
        <location evidence="1">Cell membrane</location>
        <topology evidence="1">Multi-pass membrane protein</topology>
    </subcellularLocation>
</comment>
<sequence length="513" mass="54675">MPAPATPPAGRSPSVRTASVVAVLGAAAVLVGSWVPSAWADEGATMSGARRTLPELWRMVHEVDGVHGLYYAFLHLWFTVVPYSPFTLRLPSAVAIGVAAGLTVLLTGRLAGRSTALVAGILTCCVPRLTFAGIEGRSSAFSVVTAVGLTLVFVVAVERTTARRRRAWAWWTAYGALAVLAGLLFVYTDLVVIAHAVTVAVWLLRRGRTSMLRAALSFATAAVLAALALVPFVLMVSGQTGQLSWMGPFTLGPELAGRILIGQWFAGTGTWAAVPFVLMALGVVATTGLPRLPSTPRLHDRIGAVEVALPVVVVPTVVVVLVSLLVRPLYDPRYLTFCAPFVAMLVALALTSVPWRWVTLTAVVVLVALVVPIAVGQRGPTAKDGSTWASAADVVATGRRAEAPGTRDGIWYGPLPRHVTRTTEFVAAAYPTAFAGMHDLTLERSAVSTGKLWAERSDVHDPLPPTDTVDRIWFVGARTEDQPALLQRRLAAAGWSVSQKWFTGKFVILKFSR</sequence>
<keyword evidence="4 9" id="KW-0808">Transferase</keyword>
<feature type="transmembrane region" description="Helical" evidence="8">
    <location>
        <begin position="214"/>
        <end position="236"/>
    </location>
</feature>
<dbReference type="Proteomes" id="UP001318300">
    <property type="component" value="Unassembled WGS sequence"/>
</dbReference>